<dbReference type="Pfam" id="PF17356">
    <property type="entry name" value="PBSX_XtrA"/>
    <property type="match status" value="1"/>
</dbReference>
<protein>
    <submittedName>
        <fullName evidence="2">Uncharacterized protein</fullName>
    </submittedName>
</protein>
<organism evidence="2 3">
    <name type="scientific">Planococcus citreus</name>
    <dbReference type="NCBI Taxonomy" id="1373"/>
    <lineage>
        <taxon>Bacteria</taxon>
        <taxon>Bacillati</taxon>
        <taxon>Bacillota</taxon>
        <taxon>Bacilli</taxon>
        <taxon>Bacillales</taxon>
        <taxon>Caryophanaceae</taxon>
        <taxon>Planococcus</taxon>
    </lineage>
</organism>
<keyword evidence="1" id="KW-0472">Membrane</keyword>
<dbReference type="EMBL" id="RCCP01000001">
    <property type="protein sequence ID" value="RLJ90135.1"/>
    <property type="molecule type" value="Genomic_DNA"/>
</dbReference>
<evidence type="ECO:0000256" key="1">
    <source>
        <dbReference type="SAM" id="Phobius"/>
    </source>
</evidence>
<dbReference type="InterPro" id="IPR035530">
    <property type="entry name" value="PBSX_XtrA"/>
</dbReference>
<name>A0A497YIX0_9BACL</name>
<dbReference type="Proteomes" id="UP000280791">
    <property type="component" value="Unassembled WGS sequence"/>
</dbReference>
<feature type="transmembrane region" description="Helical" evidence="1">
    <location>
        <begin position="40"/>
        <end position="63"/>
    </location>
</feature>
<evidence type="ECO:0000313" key="3">
    <source>
        <dbReference type="Proteomes" id="UP000280791"/>
    </source>
</evidence>
<dbReference type="AlphaFoldDB" id="A0A497YIX0"/>
<evidence type="ECO:0000313" key="2">
    <source>
        <dbReference type="EMBL" id="RLJ90135.1"/>
    </source>
</evidence>
<keyword evidence="3" id="KW-1185">Reference proteome</keyword>
<comment type="caution">
    <text evidence="2">The sequence shown here is derived from an EMBL/GenBank/DDBJ whole genome shotgun (WGS) entry which is preliminary data.</text>
</comment>
<reference evidence="2 3" key="1">
    <citation type="submission" date="2018-10" db="EMBL/GenBank/DDBJ databases">
        <title>Genomic Encyclopedia of Type Strains, Phase IV (KMG-IV): sequencing the most valuable type-strain genomes for metagenomic binning, comparative biology and taxonomic classification.</title>
        <authorList>
            <person name="Goeker M."/>
        </authorList>
    </citation>
    <scope>NUCLEOTIDE SEQUENCE [LARGE SCALE GENOMIC DNA]</scope>
    <source>
        <strain evidence="2 3">DSM 20549</strain>
    </source>
</reference>
<keyword evidence="1" id="KW-1133">Transmembrane helix</keyword>
<sequence>MLLISNGKAKLGALPPHAERRIKTHDGQVRRVNFDEGERVLNNIIIIAPLLTSLVALGTLWNVSRQRIISNRPDIHFKPKDIIIKFDEKDKLPYVESKNDDSLESAIFNIGLGTAKNIKAKWVIDEKNFDKLKEFDDKDEYIFEKISGGDRMFYSIKKIRSNEEAMVRLSYTHDFDFILPYKTNEEPEEFLEPSASIRYIYGIYSELLFNRLEEGQDLDLEEDFNCRLEISYQDISGKKYNDIFKMKLEYKHLGSHGANAYYQLVKI</sequence>
<gene>
    <name evidence="2" type="ORF">DFR62_0277</name>
</gene>
<keyword evidence="1" id="KW-0812">Transmembrane</keyword>
<proteinExistence type="predicted"/>
<accession>A0A497YIX0</accession>